<dbReference type="EMBL" id="JAGGKT010000006">
    <property type="protein sequence ID" value="MBP1932361.1"/>
    <property type="molecule type" value="Genomic_DNA"/>
</dbReference>
<organism evidence="1 2">
    <name type="scientific">Ammoniphilus resinae</name>
    <dbReference type="NCBI Taxonomy" id="861532"/>
    <lineage>
        <taxon>Bacteria</taxon>
        <taxon>Bacillati</taxon>
        <taxon>Bacillota</taxon>
        <taxon>Bacilli</taxon>
        <taxon>Bacillales</taxon>
        <taxon>Paenibacillaceae</taxon>
        <taxon>Aneurinibacillus group</taxon>
        <taxon>Ammoniphilus</taxon>
    </lineage>
</organism>
<name>A0ABS4GQ40_9BACL</name>
<protein>
    <submittedName>
        <fullName evidence="1">Uncharacterized protein</fullName>
    </submittedName>
</protein>
<evidence type="ECO:0000313" key="1">
    <source>
        <dbReference type="EMBL" id="MBP1932361.1"/>
    </source>
</evidence>
<evidence type="ECO:0000313" key="2">
    <source>
        <dbReference type="Proteomes" id="UP001519343"/>
    </source>
</evidence>
<comment type="caution">
    <text evidence="1">The sequence shown here is derived from an EMBL/GenBank/DDBJ whole genome shotgun (WGS) entry which is preliminary data.</text>
</comment>
<sequence length="51" mass="5733">MSLLALFKVLLGKWRRSGKGVGNILNRAKLKSNSIEKLCQTPTLFPKSYII</sequence>
<accession>A0ABS4GQ40</accession>
<gene>
    <name evidence="1" type="ORF">J2Z37_002362</name>
</gene>
<reference evidence="1 2" key="1">
    <citation type="submission" date="2021-03" db="EMBL/GenBank/DDBJ databases">
        <title>Genomic Encyclopedia of Type Strains, Phase IV (KMG-IV): sequencing the most valuable type-strain genomes for metagenomic binning, comparative biology and taxonomic classification.</title>
        <authorList>
            <person name="Goeker M."/>
        </authorList>
    </citation>
    <scope>NUCLEOTIDE SEQUENCE [LARGE SCALE GENOMIC DNA]</scope>
    <source>
        <strain evidence="1 2">DSM 24738</strain>
    </source>
</reference>
<proteinExistence type="predicted"/>
<dbReference type="Proteomes" id="UP001519343">
    <property type="component" value="Unassembled WGS sequence"/>
</dbReference>
<keyword evidence="2" id="KW-1185">Reference proteome</keyword>